<keyword evidence="2 7" id="KW-0812">Transmembrane</keyword>
<dbReference type="Pfam" id="PF05090">
    <property type="entry name" value="HTTM"/>
    <property type="match status" value="1"/>
</dbReference>
<reference evidence="9" key="2">
    <citation type="submission" date="2025-09" db="UniProtKB">
        <authorList>
            <consortium name="Ensembl"/>
        </authorList>
    </citation>
    <scope>IDENTIFICATION</scope>
</reference>
<dbReference type="GO" id="GO:0019842">
    <property type="term" value="F:vitamin binding"/>
    <property type="evidence" value="ECO:0007669"/>
    <property type="project" value="TreeGrafter"/>
</dbReference>
<dbReference type="PANTHER" id="PTHR12639">
    <property type="entry name" value="VITAMIN K-DEPENDENT GAMMA-CARBOXYLASE"/>
    <property type="match status" value="1"/>
</dbReference>
<dbReference type="SMART" id="SM00752">
    <property type="entry name" value="HTTM"/>
    <property type="match status" value="1"/>
</dbReference>
<dbReference type="InterPro" id="IPR053934">
    <property type="entry name" value="HTTM_dom"/>
</dbReference>
<dbReference type="PANTHER" id="PTHR12639:SF6">
    <property type="entry name" value="VITAMIN K-DEPENDENT GAMMA-CARBOXYLASE"/>
    <property type="match status" value="1"/>
</dbReference>
<evidence type="ECO:0000313" key="10">
    <source>
        <dbReference type="Proteomes" id="UP000694415"/>
    </source>
</evidence>
<evidence type="ECO:0000259" key="8">
    <source>
        <dbReference type="SMART" id="SM00752"/>
    </source>
</evidence>
<evidence type="ECO:0000256" key="3">
    <source>
        <dbReference type="ARBA" id="ARBA00022989"/>
    </source>
</evidence>
<reference evidence="9" key="1">
    <citation type="submission" date="2025-08" db="UniProtKB">
        <authorList>
            <consortium name="Ensembl"/>
        </authorList>
    </citation>
    <scope>IDENTIFICATION</scope>
</reference>
<keyword evidence="3 7" id="KW-1133">Transmembrane helix</keyword>
<keyword evidence="10" id="KW-1185">Reference proteome</keyword>
<evidence type="ECO:0000256" key="6">
    <source>
        <dbReference type="ARBA" id="ARBA00023239"/>
    </source>
</evidence>
<dbReference type="GO" id="GO:0012505">
    <property type="term" value="C:endomembrane system"/>
    <property type="evidence" value="ECO:0007669"/>
    <property type="project" value="UniProtKB-SubCell"/>
</dbReference>
<proteinExistence type="predicted"/>
<name>A0A8C6MS90_MUSSI</name>
<protein>
    <submittedName>
        <fullName evidence="9">Gamma-glutamyl carboxylase</fullName>
    </submittedName>
</protein>
<evidence type="ECO:0000256" key="1">
    <source>
        <dbReference type="ARBA" id="ARBA00004127"/>
    </source>
</evidence>
<keyword evidence="4 7" id="KW-0472">Membrane</keyword>
<dbReference type="InterPro" id="IPR007782">
    <property type="entry name" value="VKG_COase"/>
</dbReference>
<sequence>MAVHRGSALVAPASDKVQKNKSAQTSGLKQGSRMEKILGFEWTDLSSWQSVVTLLNKPTDPANLAVFRFLFAFLMLLDIPQERGLSSLDRKYLDGLDVCRFPLLDALRPLPLDWMYLVYTIMFLGALGMMLGLCYRLSCVLFLLPYWYVFLLDKTSWNNHSYLYGLLAFQLTFMDANHYWYLGISSPVSLLEEEKTKARHSCFQILQGCRLCFLCVSPERQNYSQT</sequence>
<dbReference type="Ensembl" id="ENSMSIT00000011580.1">
    <property type="protein sequence ID" value="ENSMSIP00000009081.1"/>
    <property type="gene ID" value="ENSMSIG00000007972.1"/>
</dbReference>
<keyword evidence="5" id="KW-1015">Disulfide bond</keyword>
<evidence type="ECO:0000256" key="7">
    <source>
        <dbReference type="SAM" id="Phobius"/>
    </source>
</evidence>
<feature type="domain" description="HTTM-like" evidence="8">
    <location>
        <begin position="56"/>
        <end position="220"/>
    </location>
</feature>
<dbReference type="InterPro" id="IPR011020">
    <property type="entry name" value="HTTM-like"/>
</dbReference>
<evidence type="ECO:0000256" key="2">
    <source>
        <dbReference type="ARBA" id="ARBA00022692"/>
    </source>
</evidence>
<evidence type="ECO:0000256" key="4">
    <source>
        <dbReference type="ARBA" id="ARBA00023136"/>
    </source>
</evidence>
<evidence type="ECO:0000313" key="9">
    <source>
        <dbReference type="Ensembl" id="ENSMSIP00000009081.1"/>
    </source>
</evidence>
<dbReference type="AlphaFoldDB" id="A0A8C6MS90"/>
<accession>A0A8C6MS90</accession>
<organism evidence="9 10">
    <name type="scientific">Mus spicilegus</name>
    <name type="common">Mound-building mouse</name>
    <dbReference type="NCBI Taxonomy" id="10103"/>
    <lineage>
        <taxon>Eukaryota</taxon>
        <taxon>Metazoa</taxon>
        <taxon>Chordata</taxon>
        <taxon>Craniata</taxon>
        <taxon>Vertebrata</taxon>
        <taxon>Euteleostomi</taxon>
        <taxon>Mammalia</taxon>
        <taxon>Eutheria</taxon>
        <taxon>Euarchontoglires</taxon>
        <taxon>Glires</taxon>
        <taxon>Rodentia</taxon>
        <taxon>Myomorpha</taxon>
        <taxon>Muroidea</taxon>
        <taxon>Muridae</taxon>
        <taxon>Murinae</taxon>
        <taxon>Mus</taxon>
        <taxon>Mus</taxon>
    </lineage>
</organism>
<dbReference type="GO" id="GO:0008488">
    <property type="term" value="F:gamma-glutamyl carboxylase activity"/>
    <property type="evidence" value="ECO:0007669"/>
    <property type="project" value="InterPro"/>
</dbReference>
<keyword evidence="6" id="KW-0456">Lyase</keyword>
<dbReference type="GeneTree" id="ENSGT00390000014909"/>
<comment type="subcellular location">
    <subcellularLocation>
        <location evidence="1">Endomembrane system</location>
        <topology evidence="1">Multi-pass membrane protein</topology>
    </subcellularLocation>
</comment>
<evidence type="ECO:0000256" key="5">
    <source>
        <dbReference type="ARBA" id="ARBA00023157"/>
    </source>
</evidence>
<dbReference type="Proteomes" id="UP000694415">
    <property type="component" value="Unplaced"/>
</dbReference>
<feature type="transmembrane region" description="Helical" evidence="7">
    <location>
        <begin position="116"/>
        <end position="149"/>
    </location>
</feature>